<evidence type="ECO:0000313" key="2">
    <source>
        <dbReference type="EMBL" id="PRQ47764.1"/>
    </source>
</evidence>
<proteinExistence type="predicted"/>
<organism evidence="2 3">
    <name type="scientific">Rosa chinensis</name>
    <name type="common">China rose</name>
    <dbReference type="NCBI Taxonomy" id="74649"/>
    <lineage>
        <taxon>Eukaryota</taxon>
        <taxon>Viridiplantae</taxon>
        <taxon>Streptophyta</taxon>
        <taxon>Embryophyta</taxon>
        <taxon>Tracheophyta</taxon>
        <taxon>Spermatophyta</taxon>
        <taxon>Magnoliopsida</taxon>
        <taxon>eudicotyledons</taxon>
        <taxon>Gunneridae</taxon>
        <taxon>Pentapetalae</taxon>
        <taxon>rosids</taxon>
        <taxon>fabids</taxon>
        <taxon>Rosales</taxon>
        <taxon>Rosaceae</taxon>
        <taxon>Rosoideae</taxon>
        <taxon>Rosoideae incertae sedis</taxon>
        <taxon>Rosa</taxon>
    </lineage>
</organism>
<dbReference type="Proteomes" id="UP000238479">
    <property type="component" value="Chromosome 2"/>
</dbReference>
<reference evidence="2 3" key="1">
    <citation type="journal article" date="2018" name="Nat. Genet.">
        <title>The Rosa genome provides new insights in the design of modern roses.</title>
        <authorList>
            <person name="Bendahmane M."/>
        </authorList>
    </citation>
    <scope>NUCLEOTIDE SEQUENCE [LARGE SCALE GENOMIC DNA]</scope>
    <source>
        <strain evidence="3">cv. Old Blush</strain>
    </source>
</reference>
<accession>A0A2P6RMX9</accession>
<feature type="transmembrane region" description="Helical" evidence="1">
    <location>
        <begin position="6"/>
        <end position="27"/>
    </location>
</feature>
<keyword evidence="1" id="KW-0812">Transmembrane</keyword>
<dbReference type="EMBL" id="PDCK01000040">
    <property type="protein sequence ID" value="PRQ47764.1"/>
    <property type="molecule type" value="Genomic_DNA"/>
</dbReference>
<dbReference type="Gramene" id="PRQ47764">
    <property type="protein sequence ID" value="PRQ47764"/>
    <property type="gene ID" value="RchiOBHm_Chr2g0103281"/>
</dbReference>
<protein>
    <submittedName>
        <fullName evidence="2">Uncharacterized protein</fullName>
    </submittedName>
</protein>
<gene>
    <name evidence="2" type="ORF">RchiOBHm_Chr2g0103281</name>
</gene>
<evidence type="ECO:0000256" key="1">
    <source>
        <dbReference type="SAM" id="Phobius"/>
    </source>
</evidence>
<keyword evidence="1" id="KW-1133">Transmembrane helix</keyword>
<dbReference type="AlphaFoldDB" id="A0A2P6RMX9"/>
<keyword evidence="1" id="KW-0472">Membrane</keyword>
<comment type="caution">
    <text evidence="2">The sequence shown here is derived from an EMBL/GenBank/DDBJ whole genome shotgun (WGS) entry which is preliminary data.</text>
</comment>
<evidence type="ECO:0000313" key="3">
    <source>
        <dbReference type="Proteomes" id="UP000238479"/>
    </source>
</evidence>
<name>A0A2P6RMX9_ROSCH</name>
<keyword evidence="3" id="KW-1185">Reference proteome</keyword>
<sequence length="110" mass="12858">MYVPAVNFLLLILIFLRYYNLSPLLWFNFHALTGNENFLGASSSSEVNVVENLRVRGDYDHVKYYRPNEEDEIKFCSKECTPSLPCWCCDRRGRASQCFPTENECNHYCA</sequence>